<accession>A0ACB9P447</accession>
<dbReference type="Proteomes" id="UP000828941">
    <property type="component" value="Chromosome 5"/>
</dbReference>
<evidence type="ECO:0000313" key="1">
    <source>
        <dbReference type="EMBL" id="KAI4343372.1"/>
    </source>
</evidence>
<proteinExistence type="predicted"/>
<protein>
    <submittedName>
        <fullName evidence="1">Uncharacterized protein</fullName>
    </submittedName>
</protein>
<dbReference type="EMBL" id="CM039430">
    <property type="protein sequence ID" value="KAI4343372.1"/>
    <property type="molecule type" value="Genomic_DNA"/>
</dbReference>
<keyword evidence="2" id="KW-1185">Reference proteome</keyword>
<reference evidence="1 2" key="1">
    <citation type="journal article" date="2022" name="DNA Res.">
        <title>Chromosomal-level genome assembly of the orchid tree Bauhinia variegata (Leguminosae; Cercidoideae) supports the allotetraploid origin hypothesis of Bauhinia.</title>
        <authorList>
            <person name="Zhong Y."/>
            <person name="Chen Y."/>
            <person name="Zheng D."/>
            <person name="Pang J."/>
            <person name="Liu Y."/>
            <person name="Luo S."/>
            <person name="Meng S."/>
            <person name="Qian L."/>
            <person name="Wei D."/>
            <person name="Dai S."/>
            <person name="Zhou R."/>
        </authorList>
    </citation>
    <scope>NUCLEOTIDE SEQUENCE [LARGE SCALE GENOMIC DNA]</scope>
    <source>
        <strain evidence="1">BV-YZ2020</strain>
    </source>
</reference>
<sequence>MEEQKHTETTTKMNAIPRPRHRHRHRPLHACGVSVLTIADLGYNRIASPLIYALQYQWLAILSFIDDHILAVEKMIENLFPSSAYAFDKIDQLVQLIESVPHKLDDAIAVNRFPAPMEWALFHLISCLNSLISTFNRWGPRITIDVVRKGNKESAEKKGAVAPFESTHKYREELERGQSEKSQNAGEYYSAYSPVFPNALSHSLKLH</sequence>
<gene>
    <name evidence="1" type="ORF">L6164_010729</name>
</gene>
<evidence type="ECO:0000313" key="2">
    <source>
        <dbReference type="Proteomes" id="UP000828941"/>
    </source>
</evidence>
<organism evidence="1 2">
    <name type="scientific">Bauhinia variegata</name>
    <name type="common">Purple orchid tree</name>
    <name type="synonym">Phanera variegata</name>
    <dbReference type="NCBI Taxonomy" id="167791"/>
    <lineage>
        <taxon>Eukaryota</taxon>
        <taxon>Viridiplantae</taxon>
        <taxon>Streptophyta</taxon>
        <taxon>Embryophyta</taxon>
        <taxon>Tracheophyta</taxon>
        <taxon>Spermatophyta</taxon>
        <taxon>Magnoliopsida</taxon>
        <taxon>eudicotyledons</taxon>
        <taxon>Gunneridae</taxon>
        <taxon>Pentapetalae</taxon>
        <taxon>rosids</taxon>
        <taxon>fabids</taxon>
        <taxon>Fabales</taxon>
        <taxon>Fabaceae</taxon>
        <taxon>Cercidoideae</taxon>
        <taxon>Cercideae</taxon>
        <taxon>Bauhiniinae</taxon>
        <taxon>Bauhinia</taxon>
    </lineage>
</organism>
<comment type="caution">
    <text evidence="1">The sequence shown here is derived from an EMBL/GenBank/DDBJ whole genome shotgun (WGS) entry which is preliminary data.</text>
</comment>
<name>A0ACB9P447_BAUVA</name>